<feature type="transmembrane region" description="Helical" evidence="1">
    <location>
        <begin position="249"/>
        <end position="270"/>
    </location>
</feature>
<gene>
    <name evidence="2" type="ORF">DR950_07960</name>
</gene>
<evidence type="ECO:0000313" key="3">
    <source>
        <dbReference type="Proteomes" id="UP000263377"/>
    </source>
</evidence>
<dbReference type="AlphaFoldDB" id="A0A372ZPS2"/>
<sequence>MNPGTVNRRLPLVWLALHRRRRMLLSLLFGMVVFEALIVVIAGTIPPGDLFGGGRTPPGAFKAFSGSNGDVSIASYPGLLGAGLTHPFWIALQLTVIGSLGAAAVAADVESGTIELLMTRPVSRRRLLAERTGALVAASVLLNAAATLTLALGVAVSAPLREAVPEGAVFTAGLLGCALAFCLTGPVLAVSAVSRRRAHVVGAAVAFGAVGFALNFVALAWSPARPLRYLSPFHYYAPGDVLGHGGVPWAAFGVLLGVGLLGLVAAFRLLERRDLAV</sequence>
<dbReference type="GO" id="GO:0005886">
    <property type="term" value="C:plasma membrane"/>
    <property type="evidence" value="ECO:0007669"/>
    <property type="project" value="UniProtKB-SubCell"/>
</dbReference>
<protein>
    <recommendedName>
        <fullName evidence="4">ABC transporter permease</fullName>
    </recommendedName>
</protein>
<feature type="transmembrane region" description="Helical" evidence="1">
    <location>
        <begin position="168"/>
        <end position="193"/>
    </location>
</feature>
<feature type="transmembrane region" description="Helical" evidence="1">
    <location>
        <begin position="88"/>
        <end position="111"/>
    </location>
</feature>
<dbReference type="RefSeq" id="WP_074003543.1">
    <property type="nucleotide sequence ID" value="NZ_QVIG01000001.1"/>
</dbReference>
<keyword evidence="3" id="KW-1185">Reference proteome</keyword>
<feature type="transmembrane region" description="Helical" evidence="1">
    <location>
        <begin position="132"/>
        <end position="156"/>
    </location>
</feature>
<evidence type="ECO:0000256" key="1">
    <source>
        <dbReference type="SAM" id="Phobius"/>
    </source>
</evidence>
<proteinExistence type="predicted"/>
<feature type="transmembrane region" description="Helical" evidence="1">
    <location>
        <begin position="200"/>
        <end position="221"/>
    </location>
</feature>
<keyword evidence="1" id="KW-0812">Transmembrane</keyword>
<name>A0A372ZPS2_9ACTN</name>
<keyword evidence="1" id="KW-0472">Membrane</keyword>
<dbReference type="EMBL" id="QVIG01000001">
    <property type="protein sequence ID" value="RGD57731.1"/>
    <property type="molecule type" value="Genomic_DNA"/>
</dbReference>
<reference evidence="2 3" key="1">
    <citation type="submission" date="2018-08" db="EMBL/GenBank/DDBJ databases">
        <title>Diversity &amp; Physiological Properties of Lignin-Decomposing Actinobacteria from Soil.</title>
        <authorList>
            <person name="Roh S.G."/>
            <person name="Kim S.B."/>
        </authorList>
    </citation>
    <scope>NUCLEOTIDE SEQUENCE [LARGE SCALE GENOMIC DNA]</scope>
    <source>
        <strain evidence="2 3">MMS17-GH009</strain>
    </source>
</reference>
<evidence type="ECO:0008006" key="4">
    <source>
        <dbReference type="Google" id="ProtNLM"/>
    </source>
</evidence>
<dbReference type="Pfam" id="PF12679">
    <property type="entry name" value="ABC2_membrane_2"/>
    <property type="match status" value="1"/>
</dbReference>
<accession>A0A372ZPS2</accession>
<comment type="caution">
    <text evidence="2">The sequence shown here is derived from an EMBL/GenBank/DDBJ whole genome shotgun (WGS) entry which is preliminary data.</text>
</comment>
<feature type="transmembrane region" description="Helical" evidence="1">
    <location>
        <begin position="24"/>
        <end position="45"/>
    </location>
</feature>
<evidence type="ECO:0000313" key="2">
    <source>
        <dbReference type="EMBL" id="RGD57731.1"/>
    </source>
</evidence>
<keyword evidence="1" id="KW-1133">Transmembrane helix</keyword>
<organism evidence="2 3">
    <name type="scientific">Kitasatospora xanthocidica</name>
    <dbReference type="NCBI Taxonomy" id="83382"/>
    <lineage>
        <taxon>Bacteria</taxon>
        <taxon>Bacillati</taxon>
        <taxon>Actinomycetota</taxon>
        <taxon>Actinomycetes</taxon>
        <taxon>Kitasatosporales</taxon>
        <taxon>Streptomycetaceae</taxon>
        <taxon>Kitasatospora</taxon>
    </lineage>
</organism>
<dbReference type="GO" id="GO:0140359">
    <property type="term" value="F:ABC-type transporter activity"/>
    <property type="evidence" value="ECO:0007669"/>
    <property type="project" value="InterPro"/>
</dbReference>
<dbReference type="Proteomes" id="UP000263377">
    <property type="component" value="Unassembled WGS sequence"/>
</dbReference>